<comment type="subcellular location">
    <subcellularLocation>
        <location evidence="1">Membrane</location>
        <topology evidence="1">Multi-pass membrane protein</topology>
    </subcellularLocation>
</comment>
<sequence length="755" mass="81854">MPVGLAREIYNKTGAFRQIQTIPLSKNWQSQILRSATVLNLTASDVRTDVPIFIKIPSHKDNTPETGEMADEERCGQKDNLIEQKDTGFQGKNDNIELVEKVALHKSMTVKIEDKSSPLELQYGLRSYPPVLITLMAALQHILLCLSSALATSQVVADSACAPYDHPVRSQLFCTTLCMVGTCTILQTAFGIRLPVFQGPSSSFLVPLLALQRDSSWMCEPSKTGEENDMLSGTVGNTTFGPSTATLADHSRTDLTPDMSWRLQTMSGSLMVAALVEVLLGGLGLIKLIVRFVGPITVACTVSLIGVSLANVPLVYGRPCFPVTIGCAMLVVIFVLYCKDVTLPIPRCGKESKDEPNSRIPIFQLIPILLAIIAMWAVVWILTLANVFTDDKDDVEYLARTDAKLPVIGRSQWFQITYPGQFGQPRVHPAVIIGFLVAFVTSMIESIGDYYAAQKACCVPRPPDHAICRGILVEGLGSVLSGSVGAGHATTSYSGNIALLSVSKTASRYVMYTAGILLVGLSLLGKVGAALTSVPNPVLGGVVAVLTGTIFSIGMENLNHVDMTASRNMVVVGLPFMCGIMVPKCLEMYPGIIDTGVSTVDQVLKVMLGMPMFIGGSLALFLDNTVPGSLESRGMAGRDQATDEESDLTETEHELDAYSWRRSILDRALKLCPPARQVLNRHPHNNTPLSDLPSPILSSLQGDTRRSHGHRLQLLLDRDNDSAPLLHFYLSALNSVISRGFVKRRKEKSHAPRAL</sequence>
<accession>A0AAE0YW18</accession>
<dbReference type="InterPro" id="IPR006043">
    <property type="entry name" value="NCS2"/>
</dbReference>
<feature type="transmembrane region" description="Helical" evidence="7">
    <location>
        <begin position="565"/>
        <end position="583"/>
    </location>
</feature>
<evidence type="ECO:0000256" key="3">
    <source>
        <dbReference type="ARBA" id="ARBA00022692"/>
    </source>
</evidence>
<evidence type="ECO:0000256" key="6">
    <source>
        <dbReference type="SAM" id="MobiDB-lite"/>
    </source>
</evidence>
<name>A0AAE0YW18_9GAST</name>
<comment type="similarity">
    <text evidence="2">Belongs to the nucleobase:cation symporter-2 (NCS2) (TC 2.A.40) family.</text>
</comment>
<dbReference type="AlphaFoldDB" id="A0AAE0YW18"/>
<evidence type="ECO:0000256" key="2">
    <source>
        <dbReference type="ARBA" id="ARBA00008821"/>
    </source>
</evidence>
<evidence type="ECO:0000256" key="7">
    <source>
        <dbReference type="SAM" id="Phobius"/>
    </source>
</evidence>
<proteinExistence type="inferred from homology"/>
<evidence type="ECO:0000256" key="1">
    <source>
        <dbReference type="ARBA" id="ARBA00004141"/>
    </source>
</evidence>
<feature type="transmembrane region" description="Helical" evidence="7">
    <location>
        <begin position="360"/>
        <end position="382"/>
    </location>
</feature>
<feature type="transmembrane region" description="Helical" evidence="7">
    <location>
        <begin position="266"/>
        <end position="286"/>
    </location>
</feature>
<feature type="transmembrane region" description="Helical" evidence="7">
    <location>
        <begin position="537"/>
        <end position="553"/>
    </location>
</feature>
<evidence type="ECO:0008006" key="10">
    <source>
        <dbReference type="Google" id="ProtNLM"/>
    </source>
</evidence>
<evidence type="ECO:0000313" key="9">
    <source>
        <dbReference type="Proteomes" id="UP001283361"/>
    </source>
</evidence>
<dbReference type="Proteomes" id="UP001283361">
    <property type="component" value="Unassembled WGS sequence"/>
</dbReference>
<evidence type="ECO:0000256" key="4">
    <source>
        <dbReference type="ARBA" id="ARBA00022989"/>
    </source>
</evidence>
<keyword evidence="3 7" id="KW-0812">Transmembrane</keyword>
<dbReference type="Pfam" id="PF00860">
    <property type="entry name" value="Xan_ur_permease"/>
    <property type="match status" value="1"/>
</dbReference>
<feature type="region of interest" description="Disordered" evidence="6">
    <location>
        <begin position="632"/>
        <end position="652"/>
    </location>
</feature>
<evidence type="ECO:0000256" key="5">
    <source>
        <dbReference type="ARBA" id="ARBA00023136"/>
    </source>
</evidence>
<organism evidence="8 9">
    <name type="scientific">Elysia crispata</name>
    <name type="common">lettuce slug</name>
    <dbReference type="NCBI Taxonomy" id="231223"/>
    <lineage>
        <taxon>Eukaryota</taxon>
        <taxon>Metazoa</taxon>
        <taxon>Spiralia</taxon>
        <taxon>Lophotrochozoa</taxon>
        <taxon>Mollusca</taxon>
        <taxon>Gastropoda</taxon>
        <taxon>Heterobranchia</taxon>
        <taxon>Euthyneura</taxon>
        <taxon>Panpulmonata</taxon>
        <taxon>Sacoglossa</taxon>
        <taxon>Placobranchoidea</taxon>
        <taxon>Plakobranchidae</taxon>
        <taxon>Elysia</taxon>
    </lineage>
</organism>
<evidence type="ECO:0000313" key="8">
    <source>
        <dbReference type="EMBL" id="KAK3758092.1"/>
    </source>
</evidence>
<dbReference type="GO" id="GO:0016020">
    <property type="term" value="C:membrane"/>
    <property type="evidence" value="ECO:0007669"/>
    <property type="project" value="UniProtKB-SubCell"/>
</dbReference>
<comment type="caution">
    <text evidence="8">The sequence shown here is derived from an EMBL/GenBank/DDBJ whole genome shotgun (WGS) entry which is preliminary data.</text>
</comment>
<feature type="transmembrane region" description="Helical" evidence="7">
    <location>
        <begin position="293"/>
        <end position="315"/>
    </location>
</feature>
<feature type="transmembrane region" description="Helical" evidence="7">
    <location>
        <begin position="321"/>
        <end position="339"/>
    </location>
</feature>
<dbReference type="PANTHER" id="PTHR11119">
    <property type="entry name" value="XANTHINE-URACIL / VITAMIN C PERMEASE FAMILY MEMBER"/>
    <property type="match status" value="1"/>
</dbReference>
<keyword evidence="9" id="KW-1185">Reference proteome</keyword>
<feature type="transmembrane region" description="Helical" evidence="7">
    <location>
        <begin position="509"/>
        <end position="531"/>
    </location>
</feature>
<keyword evidence="5 7" id="KW-0472">Membrane</keyword>
<reference evidence="8" key="1">
    <citation type="journal article" date="2023" name="G3 (Bethesda)">
        <title>A reference genome for the long-term kleptoplast-retaining sea slug Elysia crispata morphotype clarki.</title>
        <authorList>
            <person name="Eastman K.E."/>
            <person name="Pendleton A.L."/>
            <person name="Shaikh M.A."/>
            <person name="Suttiyut T."/>
            <person name="Ogas R."/>
            <person name="Tomko P."/>
            <person name="Gavelis G."/>
            <person name="Widhalm J.R."/>
            <person name="Wisecaver J.H."/>
        </authorList>
    </citation>
    <scope>NUCLEOTIDE SEQUENCE</scope>
    <source>
        <strain evidence="8">ECLA1</strain>
    </source>
</reference>
<gene>
    <name evidence="8" type="ORF">RRG08_006667</name>
</gene>
<dbReference type="GO" id="GO:0022857">
    <property type="term" value="F:transmembrane transporter activity"/>
    <property type="evidence" value="ECO:0007669"/>
    <property type="project" value="InterPro"/>
</dbReference>
<keyword evidence="4 7" id="KW-1133">Transmembrane helix</keyword>
<protein>
    <recommendedName>
        <fullName evidence="10">Solute carrier family 23 member 1</fullName>
    </recommendedName>
</protein>
<dbReference type="EMBL" id="JAWDGP010005301">
    <property type="protein sequence ID" value="KAK3758092.1"/>
    <property type="molecule type" value="Genomic_DNA"/>
</dbReference>
<feature type="transmembrane region" description="Helical" evidence="7">
    <location>
        <begin position="427"/>
        <end position="444"/>
    </location>
</feature>
<feature type="transmembrane region" description="Helical" evidence="7">
    <location>
        <begin position="603"/>
        <end position="622"/>
    </location>
</feature>